<feature type="compositionally biased region" description="Basic residues" evidence="6">
    <location>
        <begin position="146"/>
        <end position="157"/>
    </location>
</feature>
<dbReference type="InterPro" id="IPR000439">
    <property type="entry name" value="Ribosomal_eL15"/>
</dbReference>
<dbReference type="AlphaFoldDB" id="A0A147JXZ9"/>
<reference evidence="7 8" key="1">
    <citation type="journal article" date="2016" name="Nat. Microbiol.">
        <title>Genomic inference of the metabolism of cosmopolitan subsurface Archaea, Hadesarchaea.</title>
        <authorList>
            <person name="Baker B.J."/>
            <person name="Saw J.H."/>
            <person name="Lind A.E."/>
            <person name="Lazar C.S."/>
            <person name="Hinrichs K.-U."/>
            <person name="Teske A.P."/>
            <person name="Ettema T.J."/>
        </authorList>
    </citation>
    <scope>NUCLEOTIDE SEQUENCE [LARGE SCALE GENOMIC DNA]</scope>
</reference>
<feature type="region of interest" description="Disordered" evidence="6">
    <location>
        <begin position="146"/>
        <end position="174"/>
    </location>
</feature>
<dbReference type="GO" id="GO:0003735">
    <property type="term" value="F:structural constituent of ribosome"/>
    <property type="evidence" value="ECO:0007669"/>
    <property type="project" value="InterPro"/>
</dbReference>
<dbReference type="PANTHER" id="PTHR11847">
    <property type="entry name" value="RIBOSOMAL PROTEIN L15"/>
    <property type="match status" value="1"/>
</dbReference>
<proteinExistence type="inferred from homology"/>
<evidence type="ECO:0000313" key="7">
    <source>
        <dbReference type="EMBL" id="KUO41442.1"/>
    </source>
</evidence>
<dbReference type="GO" id="GO:0003723">
    <property type="term" value="F:RNA binding"/>
    <property type="evidence" value="ECO:0007669"/>
    <property type="project" value="TreeGrafter"/>
</dbReference>
<dbReference type="InterPro" id="IPR012678">
    <property type="entry name" value="Ribosomal_uL23/eL15/eS24_sf"/>
</dbReference>
<keyword evidence="3" id="KW-0687">Ribonucleoprotein</keyword>
<dbReference type="GO" id="GO:0022625">
    <property type="term" value="C:cytosolic large ribosomal subunit"/>
    <property type="evidence" value="ECO:0007669"/>
    <property type="project" value="TreeGrafter"/>
</dbReference>
<dbReference type="FunFam" id="3.40.1120.10:FF:000002">
    <property type="entry name" value="50S ribosomal protein L15e"/>
    <property type="match status" value="1"/>
</dbReference>
<feature type="region of interest" description="Disordered" evidence="6">
    <location>
        <begin position="1"/>
        <end position="31"/>
    </location>
</feature>
<feature type="compositionally biased region" description="Basic residues" evidence="6">
    <location>
        <begin position="165"/>
        <end position="174"/>
    </location>
</feature>
<organism evidence="7 8">
    <name type="scientific">Hadarchaeum yellowstonense</name>
    <dbReference type="NCBI Taxonomy" id="1776334"/>
    <lineage>
        <taxon>Archaea</taxon>
        <taxon>Methanobacteriati</taxon>
        <taxon>Candidatus Hadarchaeota</taxon>
        <taxon>Candidatus Hadarchaeia</taxon>
        <taxon>Candidatus Hadarchaeales</taxon>
        <taxon>Candidatus Hadarchaeaceae</taxon>
        <taxon>Candidatus Hadarchaeum</taxon>
    </lineage>
</organism>
<dbReference type="InterPro" id="IPR024794">
    <property type="entry name" value="Rbsml_eL15_core_dom_sf"/>
</dbReference>
<accession>A0A147JXZ9</accession>
<evidence type="ECO:0000256" key="3">
    <source>
        <dbReference type="ARBA" id="ARBA00023274"/>
    </source>
</evidence>
<sequence length="174" mass="19799">MESVRSRLSEWRRGPAVQRLDGPTKPARARALGYKAKQGVVVVRVRVRRGGRRKPRPSRGRRPKRMGVLKIVPKKNIQLMAEERAARKYPNLEVLNSYLVGEDGTYKYYEVILLDPHHPAIKSDPQLGWIAGKSHRGRVYRGLTHAGKKSRGLTRKGKGAERLRPSVRARGRIK</sequence>
<comment type="caution">
    <text evidence="7">The sequence shown here is derived from an EMBL/GenBank/DDBJ whole genome shotgun (WGS) entry which is preliminary data.</text>
</comment>
<dbReference type="STRING" id="1776334.APZ16_06520"/>
<evidence type="ECO:0000256" key="6">
    <source>
        <dbReference type="SAM" id="MobiDB-lite"/>
    </source>
</evidence>
<dbReference type="Proteomes" id="UP000074294">
    <property type="component" value="Unassembled WGS sequence"/>
</dbReference>
<evidence type="ECO:0000313" key="8">
    <source>
        <dbReference type="Proteomes" id="UP000074294"/>
    </source>
</evidence>
<dbReference type="GO" id="GO:0002181">
    <property type="term" value="P:cytoplasmic translation"/>
    <property type="evidence" value="ECO:0007669"/>
    <property type="project" value="TreeGrafter"/>
</dbReference>
<dbReference type="Gene3D" id="3.40.1120.10">
    <property type="entry name" value="Ribosomal protein l15e"/>
    <property type="match status" value="1"/>
</dbReference>
<feature type="compositionally biased region" description="Basic and acidic residues" evidence="6">
    <location>
        <begin position="1"/>
        <end position="13"/>
    </location>
</feature>
<keyword evidence="2 7" id="KW-0689">Ribosomal protein</keyword>
<dbReference type="SUPFAM" id="SSF54189">
    <property type="entry name" value="Ribosomal proteins S24e, L23 and L15e"/>
    <property type="match status" value="1"/>
</dbReference>
<dbReference type="EMBL" id="LQMQ01000021">
    <property type="protein sequence ID" value="KUO41442.1"/>
    <property type="molecule type" value="Genomic_DNA"/>
</dbReference>
<protein>
    <recommendedName>
        <fullName evidence="4">Large ribosomal subunit protein eL15</fullName>
    </recommendedName>
    <alternativeName>
        <fullName evidence="5">50S ribosomal protein L15e</fullName>
    </alternativeName>
</protein>
<evidence type="ECO:0000256" key="5">
    <source>
        <dbReference type="ARBA" id="ARBA00035535"/>
    </source>
</evidence>
<dbReference type="SMART" id="SM01384">
    <property type="entry name" value="Ribosomal_L15e"/>
    <property type="match status" value="1"/>
</dbReference>
<dbReference type="Pfam" id="PF00827">
    <property type="entry name" value="Ribosomal_L15e"/>
    <property type="match status" value="1"/>
</dbReference>
<evidence type="ECO:0000256" key="4">
    <source>
        <dbReference type="ARBA" id="ARBA00035214"/>
    </source>
</evidence>
<dbReference type="NCBIfam" id="NF003269">
    <property type="entry name" value="PRK04243.1"/>
    <property type="match status" value="1"/>
</dbReference>
<evidence type="ECO:0000256" key="1">
    <source>
        <dbReference type="ARBA" id="ARBA00006857"/>
    </source>
</evidence>
<comment type="similarity">
    <text evidence="1">Belongs to the eukaryotic ribosomal protein eL15 family.</text>
</comment>
<dbReference type="PANTHER" id="PTHR11847:SF4">
    <property type="entry name" value="LARGE RIBOSOMAL SUBUNIT PROTEIN EL15"/>
    <property type="match status" value="1"/>
</dbReference>
<name>A0A147JXZ9_HADYE</name>
<evidence type="ECO:0000256" key="2">
    <source>
        <dbReference type="ARBA" id="ARBA00022980"/>
    </source>
</evidence>
<gene>
    <name evidence="7" type="ORF">APZ16_06520</name>
</gene>